<sequence>MPNKEAAERRRSEEKAGYMYGVRTAERPQREKKQREGDDTTGRGPLHGMAGSRSAALACLLRLPPFSRSKNILLAAVWVRFCFFSLLVFASF</sequence>
<evidence type="ECO:0000256" key="2">
    <source>
        <dbReference type="SAM" id="Phobius"/>
    </source>
</evidence>
<reference evidence="4" key="1">
    <citation type="journal article" date="2011" name="Genome Biol.">
        <title>Comparative and functional genomics provide insights into the pathogenicity of dermatophytic fungi.</title>
        <authorList>
            <person name="Burmester A."/>
            <person name="Shelest E."/>
            <person name="Gloeckner G."/>
            <person name="Heddergott C."/>
            <person name="Schindler S."/>
            <person name="Staib P."/>
            <person name="Heidel A."/>
            <person name="Felder M."/>
            <person name="Petzold A."/>
            <person name="Szafranski K."/>
            <person name="Feuermann M."/>
            <person name="Pedruzzi I."/>
            <person name="Priebe S."/>
            <person name="Groth M."/>
            <person name="Winkler R."/>
            <person name="Li W."/>
            <person name="Kniemeyer O."/>
            <person name="Schroeckh V."/>
            <person name="Hertweck C."/>
            <person name="Hube B."/>
            <person name="White T.C."/>
            <person name="Platzer M."/>
            <person name="Guthke R."/>
            <person name="Heitman J."/>
            <person name="Woestemeyer J."/>
            <person name="Zipfel P.F."/>
            <person name="Monod M."/>
            <person name="Brakhage A.A."/>
        </authorList>
    </citation>
    <scope>NUCLEOTIDE SEQUENCE [LARGE SCALE GENOMIC DNA]</scope>
    <source>
        <strain evidence="4">HKI 0517</strain>
    </source>
</reference>
<dbReference type="GeneID" id="9578773"/>
<feature type="compositionally biased region" description="Basic and acidic residues" evidence="1">
    <location>
        <begin position="24"/>
        <end position="41"/>
    </location>
</feature>
<dbReference type="HOGENOM" id="CLU_2414896_0_0_1"/>
<dbReference type="KEGG" id="tve:TRV_03979"/>
<evidence type="ECO:0000313" key="3">
    <source>
        <dbReference type="EMBL" id="EFE41272.1"/>
    </source>
</evidence>
<accession>D4DA35</accession>
<keyword evidence="2" id="KW-0812">Transmembrane</keyword>
<evidence type="ECO:0008006" key="5">
    <source>
        <dbReference type="Google" id="ProtNLM"/>
    </source>
</evidence>
<protein>
    <recommendedName>
        <fullName evidence="5">Transmembrane protein</fullName>
    </recommendedName>
</protein>
<comment type="caution">
    <text evidence="3">The sequence shown here is derived from an EMBL/GenBank/DDBJ whole genome shotgun (WGS) entry which is preliminary data.</text>
</comment>
<gene>
    <name evidence="3" type="ORF">TRV_03979</name>
</gene>
<proteinExistence type="predicted"/>
<keyword evidence="4" id="KW-1185">Reference proteome</keyword>
<keyword evidence="2" id="KW-1133">Transmembrane helix</keyword>
<dbReference type="AlphaFoldDB" id="D4DA35"/>
<feature type="compositionally biased region" description="Basic and acidic residues" evidence="1">
    <location>
        <begin position="1"/>
        <end position="16"/>
    </location>
</feature>
<organism evidence="3 4">
    <name type="scientific">Trichophyton verrucosum (strain HKI 0517)</name>
    <dbReference type="NCBI Taxonomy" id="663202"/>
    <lineage>
        <taxon>Eukaryota</taxon>
        <taxon>Fungi</taxon>
        <taxon>Dikarya</taxon>
        <taxon>Ascomycota</taxon>
        <taxon>Pezizomycotina</taxon>
        <taxon>Eurotiomycetes</taxon>
        <taxon>Eurotiomycetidae</taxon>
        <taxon>Onygenales</taxon>
        <taxon>Arthrodermataceae</taxon>
        <taxon>Trichophyton</taxon>
    </lineage>
</organism>
<feature type="transmembrane region" description="Helical" evidence="2">
    <location>
        <begin position="72"/>
        <end position="90"/>
    </location>
</feature>
<dbReference type="RefSeq" id="XP_003021890.1">
    <property type="nucleotide sequence ID" value="XM_003021844.1"/>
</dbReference>
<feature type="region of interest" description="Disordered" evidence="1">
    <location>
        <begin position="1"/>
        <end position="49"/>
    </location>
</feature>
<keyword evidence="2" id="KW-0472">Membrane</keyword>
<evidence type="ECO:0000256" key="1">
    <source>
        <dbReference type="SAM" id="MobiDB-lite"/>
    </source>
</evidence>
<evidence type="ECO:0000313" key="4">
    <source>
        <dbReference type="Proteomes" id="UP000008383"/>
    </source>
</evidence>
<dbReference type="Proteomes" id="UP000008383">
    <property type="component" value="Unassembled WGS sequence"/>
</dbReference>
<dbReference type="EMBL" id="ACYE01000204">
    <property type="protein sequence ID" value="EFE41272.1"/>
    <property type="molecule type" value="Genomic_DNA"/>
</dbReference>
<name>D4DA35_TRIVH</name>